<name>X0SNV9_9ZZZZ</name>
<comment type="caution">
    <text evidence="2">The sequence shown here is derived from an EMBL/GenBank/DDBJ whole genome shotgun (WGS) entry which is preliminary data.</text>
</comment>
<gene>
    <name evidence="2" type="ORF">S01H1_13645</name>
</gene>
<organism evidence="2">
    <name type="scientific">marine sediment metagenome</name>
    <dbReference type="NCBI Taxonomy" id="412755"/>
    <lineage>
        <taxon>unclassified sequences</taxon>
        <taxon>metagenomes</taxon>
        <taxon>ecological metagenomes</taxon>
    </lineage>
</organism>
<dbReference type="Pfam" id="PF02272">
    <property type="entry name" value="DHHA1"/>
    <property type="match status" value="1"/>
</dbReference>
<dbReference type="InterPro" id="IPR038763">
    <property type="entry name" value="DHH_sf"/>
</dbReference>
<evidence type="ECO:0000259" key="1">
    <source>
        <dbReference type="Pfam" id="PF02272"/>
    </source>
</evidence>
<reference evidence="2" key="1">
    <citation type="journal article" date="2014" name="Front. Microbiol.">
        <title>High frequency of phylogenetically diverse reductive dehalogenase-homologous genes in deep subseafloor sedimentary metagenomes.</title>
        <authorList>
            <person name="Kawai M."/>
            <person name="Futagami T."/>
            <person name="Toyoda A."/>
            <person name="Takaki Y."/>
            <person name="Nishi S."/>
            <person name="Hori S."/>
            <person name="Arai W."/>
            <person name="Tsubouchi T."/>
            <person name="Morono Y."/>
            <person name="Uchiyama I."/>
            <person name="Ito T."/>
            <person name="Fujiyama A."/>
            <person name="Inagaki F."/>
            <person name="Takami H."/>
        </authorList>
    </citation>
    <scope>NUCLEOTIDE SEQUENCE</scope>
    <source>
        <strain evidence="2">Expedition CK06-06</strain>
    </source>
</reference>
<dbReference type="Gene3D" id="3.10.310.30">
    <property type="match status" value="1"/>
</dbReference>
<accession>X0SNV9</accession>
<dbReference type="PANTHER" id="PTHR47618">
    <property type="entry name" value="BIFUNCTIONAL OLIGORIBONUCLEASE AND PAP PHOSPHATASE NRNA"/>
    <property type="match status" value="1"/>
</dbReference>
<protein>
    <recommendedName>
        <fullName evidence="1">DHHA1 domain-containing protein</fullName>
    </recommendedName>
</protein>
<dbReference type="EMBL" id="BARS01007048">
    <property type="protein sequence ID" value="GAF77532.1"/>
    <property type="molecule type" value="Genomic_DNA"/>
</dbReference>
<evidence type="ECO:0000313" key="2">
    <source>
        <dbReference type="EMBL" id="GAF77532.1"/>
    </source>
</evidence>
<proteinExistence type="predicted"/>
<dbReference type="InterPro" id="IPR051319">
    <property type="entry name" value="Oligoribo/pAp-PDE_c-di-AMP_PDE"/>
</dbReference>
<sequence>MSSLKLSMPTNIATALCYAISSETQNLGREGSHADKRAYIELLSHSSFSQLSKTQHPKLSKGFVTNLSRALINTFYYKNLIGVILEELPYPDFAAQMADFLLRIKNIVWSVCLGSYRDVLYVSIRTSNTQADASKIIKKIIPKHGTSGGHDMIAGGQVRIDRSEITKIRSIKNDVIIKMIQALNYPGVPHLFKLVSNEKFPLS</sequence>
<dbReference type="PANTHER" id="PTHR47618:SF1">
    <property type="entry name" value="BIFUNCTIONAL OLIGORIBONUCLEASE AND PAP PHOSPHATASE NRNA"/>
    <property type="match status" value="1"/>
</dbReference>
<feature type="domain" description="DHHA1" evidence="1">
    <location>
        <begin position="94"/>
        <end position="159"/>
    </location>
</feature>
<dbReference type="SUPFAM" id="SSF64182">
    <property type="entry name" value="DHH phosphoesterases"/>
    <property type="match status" value="1"/>
</dbReference>
<dbReference type="AlphaFoldDB" id="X0SNV9"/>
<dbReference type="GO" id="GO:0003676">
    <property type="term" value="F:nucleic acid binding"/>
    <property type="evidence" value="ECO:0007669"/>
    <property type="project" value="InterPro"/>
</dbReference>
<dbReference type="InterPro" id="IPR003156">
    <property type="entry name" value="DHHA1_dom"/>
</dbReference>